<feature type="DNA-binding region" description="Fork-head" evidence="2">
    <location>
        <begin position="62"/>
        <end position="154"/>
    </location>
</feature>
<proteinExistence type="predicted"/>
<dbReference type="GO" id="GO:0005634">
    <property type="term" value="C:nucleus"/>
    <property type="evidence" value="ECO:0007669"/>
    <property type="project" value="UniProtKB-SubCell"/>
</dbReference>
<dbReference type="SUPFAM" id="SSF46785">
    <property type="entry name" value="Winged helix' DNA-binding domain"/>
    <property type="match status" value="1"/>
</dbReference>
<dbReference type="GO" id="GO:0000978">
    <property type="term" value="F:RNA polymerase II cis-regulatory region sequence-specific DNA binding"/>
    <property type="evidence" value="ECO:0007669"/>
    <property type="project" value="TreeGrafter"/>
</dbReference>
<keyword evidence="5" id="KW-1185">Reference proteome</keyword>
<dbReference type="InterPro" id="IPR001766">
    <property type="entry name" value="Fork_head_dom"/>
</dbReference>
<dbReference type="InterPro" id="IPR050211">
    <property type="entry name" value="FOX_domain-containing"/>
</dbReference>
<keyword evidence="1 2" id="KW-0238">DNA-binding</keyword>
<dbReference type="Pfam" id="PF00250">
    <property type="entry name" value="Forkhead"/>
    <property type="match status" value="1"/>
</dbReference>
<reference evidence="4" key="1">
    <citation type="journal article" date="2023" name="G3 (Bethesda)">
        <title>Whole genome assembly and annotation of the endangered Caribbean coral Acropora cervicornis.</title>
        <authorList>
            <person name="Selwyn J.D."/>
            <person name="Vollmer S.V."/>
        </authorList>
    </citation>
    <scope>NUCLEOTIDE SEQUENCE</scope>
    <source>
        <strain evidence="4">K2</strain>
    </source>
</reference>
<dbReference type="EMBL" id="JARQWQ010000032">
    <property type="protein sequence ID" value="KAK2561517.1"/>
    <property type="molecule type" value="Genomic_DNA"/>
</dbReference>
<dbReference type="Gene3D" id="1.10.10.10">
    <property type="entry name" value="Winged helix-like DNA-binding domain superfamily/Winged helix DNA-binding domain"/>
    <property type="match status" value="1"/>
</dbReference>
<dbReference type="AlphaFoldDB" id="A0AAD9QHS5"/>
<dbReference type="InterPro" id="IPR036388">
    <property type="entry name" value="WH-like_DNA-bd_sf"/>
</dbReference>
<dbReference type="GO" id="GO:0009653">
    <property type="term" value="P:anatomical structure morphogenesis"/>
    <property type="evidence" value="ECO:0007669"/>
    <property type="project" value="TreeGrafter"/>
</dbReference>
<dbReference type="CDD" id="cd20035">
    <property type="entry name" value="FH_FOXQ2-like"/>
    <property type="match status" value="1"/>
</dbReference>
<dbReference type="InterPro" id="IPR036390">
    <property type="entry name" value="WH_DNA-bd_sf"/>
</dbReference>
<feature type="domain" description="Fork-head" evidence="3">
    <location>
        <begin position="62"/>
        <end position="154"/>
    </location>
</feature>
<evidence type="ECO:0000256" key="2">
    <source>
        <dbReference type="PROSITE-ProRule" id="PRU00089"/>
    </source>
</evidence>
<accession>A0AAD9QHS5</accession>
<keyword evidence="2" id="KW-0539">Nucleus</keyword>
<sequence>MLRGTSPLARDSLDKQKLTIFADLESGGCFKVPFNAVRKNSFQVDSFEKVPAIPPSRSKTRRFSMTYVGLIASAILRSPEQKLTLSQIYQDIEKSSPEFTLSRVGWKNTVRHNLSLHDCFVKGEISLNGKSCYWHIHPAYISRFSKGDFRKRASKELCSIEDKSSASQTNCCRVQSAIPCQEFGKKHLAFSFMAPAPSNSALPPYVRSAVHCPSEWLRDYKAYPYHFLFSPAYNATGFSSYPERRYGLGSPPSHSQ</sequence>
<organism evidence="4 5">
    <name type="scientific">Acropora cervicornis</name>
    <name type="common">Staghorn coral</name>
    <dbReference type="NCBI Taxonomy" id="6130"/>
    <lineage>
        <taxon>Eukaryota</taxon>
        <taxon>Metazoa</taxon>
        <taxon>Cnidaria</taxon>
        <taxon>Anthozoa</taxon>
        <taxon>Hexacorallia</taxon>
        <taxon>Scleractinia</taxon>
        <taxon>Astrocoeniina</taxon>
        <taxon>Acroporidae</taxon>
        <taxon>Acropora</taxon>
    </lineage>
</organism>
<name>A0AAD9QHS5_ACRCE</name>
<evidence type="ECO:0000256" key="1">
    <source>
        <dbReference type="ARBA" id="ARBA00023125"/>
    </source>
</evidence>
<evidence type="ECO:0000259" key="3">
    <source>
        <dbReference type="PROSITE" id="PS50039"/>
    </source>
</evidence>
<dbReference type="PROSITE" id="PS50039">
    <property type="entry name" value="FORK_HEAD_3"/>
    <property type="match status" value="1"/>
</dbReference>
<gene>
    <name evidence="4" type="ORF">P5673_015489</name>
</gene>
<dbReference type="PANTHER" id="PTHR11829:SF411">
    <property type="entry name" value="FORKHEAD BOX PROTEIN L2"/>
    <property type="match status" value="1"/>
</dbReference>
<dbReference type="GO" id="GO:0000981">
    <property type="term" value="F:DNA-binding transcription factor activity, RNA polymerase II-specific"/>
    <property type="evidence" value="ECO:0007669"/>
    <property type="project" value="TreeGrafter"/>
</dbReference>
<comment type="subcellular location">
    <subcellularLocation>
        <location evidence="2">Nucleus</location>
    </subcellularLocation>
</comment>
<evidence type="ECO:0000313" key="5">
    <source>
        <dbReference type="Proteomes" id="UP001249851"/>
    </source>
</evidence>
<dbReference type="PRINTS" id="PR00053">
    <property type="entry name" value="FORKHEAD"/>
</dbReference>
<reference evidence="4" key="2">
    <citation type="journal article" date="2023" name="Science">
        <title>Genomic signatures of disease resistance in endangered staghorn corals.</title>
        <authorList>
            <person name="Vollmer S.V."/>
            <person name="Selwyn J.D."/>
            <person name="Despard B.A."/>
            <person name="Roesel C.L."/>
        </authorList>
    </citation>
    <scope>NUCLEOTIDE SEQUENCE</scope>
    <source>
        <strain evidence="4">K2</strain>
    </source>
</reference>
<dbReference type="GO" id="GO:0030154">
    <property type="term" value="P:cell differentiation"/>
    <property type="evidence" value="ECO:0007669"/>
    <property type="project" value="TreeGrafter"/>
</dbReference>
<comment type="caution">
    <text evidence="4">The sequence shown here is derived from an EMBL/GenBank/DDBJ whole genome shotgun (WGS) entry which is preliminary data.</text>
</comment>
<evidence type="ECO:0000313" key="4">
    <source>
        <dbReference type="EMBL" id="KAK2561517.1"/>
    </source>
</evidence>
<dbReference type="PANTHER" id="PTHR11829">
    <property type="entry name" value="FORKHEAD BOX PROTEIN"/>
    <property type="match status" value="1"/>
</dbReference>
<dbReference type="SMART" id="SM00339">
    <property type="entry name" value="FH"/>
    <property type="match status" value="1"/>
</dbReference>
<dbReference type="InterPro" id="IPR047519">
    <property type="entry name" value="FH_FOXQ2-like"/>
</dbReference>
<dbReference type="Proteomes" id="UP001249851">
    <property type="component" value="Unassembled WGS sequence"/>
</dbReference>
<protein>
    <submittedName>
        <fullName evidence="4">Forkhead box protein L1</fullName>
    </submittedName>
</protein>